<dbReference type="InterPro" id="IPR011856">
    <property type="entry name" value="tRNA_endonuc-like_dom_sf"/>
</dbReference>
<dbReference type="AlphaFoldDB" id="A0A941GQD2"/>
<accession>A0A941GQD2</accession>
<proteinExistence type="predicted"/>
<dbReference type="GO" id="GO:0003676">
    <property type="term" value="F:nucleic acid binding"/>
    <property type="evidence" value="ECO:0007669"/>
    <property type="project" value="InterPro"/>
</dbReference>
<evidence type="ECO:0000313" key="1">
    <source>
        <dbReference type="EMBL" id="MBR8827131.1"/>
    </source>
</evidence>
<reference evidence="1" key="1">
    <citation type="submission" date="2021-02" db="EMBL/GenBank/DDBJ databases">
        <title>Metagenome analyses of Stigonema ocellatum DSM 106950, Chlorogloea purpurea SAG 13.99 and Gomphosphaeria aponina DSM 107014.</title>
        <authorList>
            <person name="Marter P."/>
            <person name="Huang S."/>
        </authorList>
    </citation>
    <scope>NUCLEOTIDE SEQUENCE</scope>
    <source>
        <strain evidence="1">JP213</strain>
    </source>
</reference>
<comment type="caution">
    <text evidence="1">The sequence shown here is derived from an EMBL/GenBank/DDBJ whole genome shotgun (WGS) entry which is preliminary data.</text>
</comment>
<dbReference type="EMBL" id="JADQBC010000020">
    <property type="protein sequence ID" value="MBR8827131.1"/>
    <property type="molecule type" value="Genomic_DNA"/>
</dbReference>
<evidence type="ECO:0000313" key="2">
    <source>
        <dbReference type="Proteomes" id="UP000767446"/>
    </source>
</evidence>
<gene>
    <name evidence="1" type="ORF">DSM107014_04365</name>
</gene>
<protein>
    <submittedName>
        <fullName evidence="1">Fatty-acid synthase</fullName>
    </submittedName>
</protein>
<name>A0A941GQD2_9CHRO</name>
<dbReference type="Gene3D" id="3.40.1350.10">
    <property type="match status" value="1"/>
</dbReference>
<dbReference type="InterPro" id="IPR011335">
    <property type="entry name" value="Restrct_endonuc-II-like"/>
</dbReference>
<dbReference type="InterPro" id="IPR014919">
    <property type="entry name" value="XisH"/>
</dbReference>
<dbReference type="SUPFAM" id="SSF52980">
    <property type="entry name" value="Restriction endonuclease-like"/>
    <property type="match status" value="1"/>
</dbReference>
<dbReference type="Pfam" id="PF08814">
    <property type="entry name" value="XisH"/>
    <property type="match status" value="1"/>
</dbReference>
<dbReference type="Proteomes" id="UP000767446">
    <property type="component" value="Unassembled WGS sequence"/>
</dbReference>
<sequence length="103" mass="11944">MNGEQKIYLLVAAEKEEIKIAVEVKSFVGKSDMNDLEKALGQYILYHDILAEREPKRTLYLAVTKRVFNDIFEEPIGKLLLKNNRLNLIAFDPIKEVIVKWIP</sequence>
<organism evidence="1 2">
    <name type="scientific">Gomphosphaeria aponina SAG 52.96 = DSM 107014</name>
    <dbReference type="NCBI Taxonomy" id="1521640"/>
    <lineage>
        <taxon>Bacteria</taxon>
        <taxon>Bacillati</taxon>
        <taxon>Cyanobacteriota</taxon>
        <taxon>Cyanophyceae</taxon>
        <taxon>Oscillatoriophycideae</taxon>
        <taxon>Chroococcales</taxon>
        <taxon>Gomphosphaeriaceae</taxon>
        <taxon>Gomphosphaeria</taxon>
    </lineage>
</organism>